<dbReference type="Proteomes" id="UP000266239">
    <property type="component" value="Unassembled WGS sequence"/>
</dbReference>
<evidence type="ECO:0000256" key="5">
    <source>
        <dbReference type="ARBA" id="ARBA00023043"/>
    </source>
</evidence>
<comment type="caution">
    <text evidence="9">The sequence shown here is derived from an EMBL/GenBank/DDBJ whole genome shotgun (WGS) entry which is preliminary data.</text>
</comment>
<evidence type="ECO:0000259" key="8">
    <source>
        <dbReference type="Pfam" id="PF11904"/>
    </source>
</evidence>
<dbReference type="Pfam" id="PF11904">
    <property type="entry name" value="ANKRD13_C"/>
    <property type="match status" value="1"/>
</dbReference>
<feature type="domain" description="Ankyrin repeat" evidence="8">
    <location>
        <begin position="63"/>
        <end position="206"/>
    </location>
</feature>
<feature type="non-terminal residue" evidence="9">
    <location>
        <position position="366"/>
    </location>
</feature>
<evidence type="ECO:0000256" key="1">
    <source>
        <dbReference type="ARBA" id="ARBA00004240"/>
    </source>
</evidence>
<keyword evidence="5" id="KW-0040">ANK repeat</keyword>
<organism evidence="9 10">
    <name type="scientific">Aphanomyces astaci</name>
    <name type="common">Crayfish plague agent</name>
    <dbReference type="NCBI Taxonomy" id="112090"/>
    <lineage>
        <taxon>Eukaryota</taxon>
        <taxon>Sar</taxon>
        <taxon>Stramenopiles</taxon>
        <taxon>Oomycota</taxon>
        <taxon>Saprolegniomycetes</taxon>
        <taxon>Saprolegniales</taxon>
        <taxon>Verrucalvaceae</taxon>
        <taxon>Aphanomyces</taxon>
    </lineage>
</organism>
<evidence type="ECO:0000256" key="2">
    <source>
        <dbReference type="ARBA" id="ARBA00004308"/>
    </source>
</evidence>
<keyword evidence="6" id="KW-0472">Membrane</keyword>
<feature type="compositionally biased region" description="Polar residues" evidence="7">
    <location>
        <begin position="320"/>
        <end position="330"/>
    </location>
</feature>
<dbReference type="AlphaFoldDB" id="A0A397AM07"/>
<dbReference type="EMBL" id="QUTA01007503">
    <property type="protein sequence ID" value="RHY06818.1"/>
    <property type="molecule type" value="Genomic_DNA"/>
</dbReference>
<keyword evidence="3" id="KW-0677">Repeat</keyword>
<protein>
    <recommendedName>
        <fullName evidence="8">Ankyrin repeat domain-containing protein</fullName>
    </recommendedName>
</protein>
<evidence type="ECO:0000256" key="6">
    <source>
        <dbReference type="ARBA" id="ARBA00023136"/>
    </source>
</evidence>
<dbReference type="InterPro" id="IPR055285">
    <property type="entry name" value="ANKRD13_C"/>
</dbReference>
<evidence type="ECO:0000313" key="9">
    <source>
        <dbReference type="EMBL" id="RHY06818.1"/>
    </source>
</evidence>
<evidence type="ECO:0000256" key="7">
    <source>
        <dbReference type="SAM" id="MobiDB-lite"/>
    </source>
</evidence>
<dbReference type="InterPro" id="IPR021832">
    <property type="entry name" value="ANKRD13"/>
</dbReference>
<dbReference type="VEuPathDB" id="FungiDB:H257_01341"/>
<reference evidence="9 10" key="1">
    <citation type="submission" date="2018-08" db="EMBL/GenBank/DDBJ databases">
        <title>Aphanomyces genome sequencing and annotation.</title>
        <authorList>
            <person name="Minardi D."/>
            <person name="Oidtmann B."/>
            <person name="Van Der Giezen M."/>
            <person name="Studholme D.J."/>
        </authorList>
    </citation>
    <scope>NUCLEOTIDE SEQUENCE [LARGE SCALE GENOMIC DNA]</scope>
    <source>
        <strain evidence="9 10">Yx</strain>
    </source>
</reference>
<comment type="subcellular location">
    <subcellularLocation>
        <location evidence="2">Endomembrane system</location>
    </subcellularLocation>
    <subcellularLocation>
        <location evidence="1">Endoplasmic reticulum</location>
    </subcellularLocation>
</comment>
<evidence type="ECO:0000256" key="4">
    <source>
        <dbReference type="ARBA" id="ARBA00022824"/>
    </source>
</evidence>
<keyword evidence="4" id="KW-0256">Endoplasmic reticulum</keyword>
<dbReference type="PANTHER" id="PTHR12447:SF25">
    <property type="entry name" value="ANKYRIN REPEAT DOMAIN-CONTAINING PROTEIN 13C"/>
    <property type="match status" value="1"/>
</dbReference>
<evidence type="ECO:0000313" key="10">
    <source>
        <dbReference type="Proteomes" id="UP000266239"/>
    </source>
</evidence>
<proteinExistence type="predicted"/>
<dbReference type="GO" id="GO:0005783">
    <property type="term" value="C:endoplasmic reticulum"/>
    <property type="evidence" value="ECO:0007669"/>
    <property type="project" value="UniProtKB-SubCell"/>
</dbReference>
<sequence length="366" mass="41013">MLWSSAEKQTVELLTARSMVLYSILHDIPDFYVEIKLTSWVPLVSRALPSDTLKIWKKGSNIRCDFSIKDLHNTTWKRGRLSHLLRTFPDRPGQVVLLDHDARTAQDVSKFIMHPSKEAIDTSLEMLYTCKMSTYHMDIAKVECKHLSFHPSLWGCAKYEMHHARVNLRLRGASQPQWTPNDGTTPVSTSTKLAKAKKFFAHLTPKQPNSSSSHKTTLPPNTLVVTSAAPLEMHLQVQPGDCLHWQFTSSVAAVQCKAVLCANNAMVDVVANPYAVADHGLVVLTWTNPTKKKAVVAHQIVHQRLCAPPVATEDDYQVSPRRQSTATDGLSTPPLPTRVPNPRVQTTAFHEYFATDPELHESFRGL</sequence>
<dbReference type="PANTHER" id="PTHR12447">
    <property type="entry name" value="ANKYRIN REPEAT DOMAIN-CONTAINING PROTEIN 13"/>
    <property type="match status" value="1"/>
</dbReference>
<feature type="region of interest" description="Disordered" evidence="7">
    <location>
        <begin position="312"/>
        <end position="342"/>
    </location>
</feature>
<accession>A0A397AM07</accession>
<evidence type="ECO:0000256" key="3">
    <source>
        <dbReference type="ARBA" id="ARBA00022737"/>
    </source>
</evidence>
<gene>
    <name evidence="9" type="ORF">DYB25_007991</name>
</gene>
<name>A0A397AM07_APHAT</name>